<dbReference type="PANTHER" id="PTHR42944:SF1">
    <property type="entry name" value="ADENINE DNA GLYCOSYLASE"/>
    <property type="match status" value="1"/>
</dbReference>
<dbReference type="CDD" id="cd00056">
    <property type="entry name" value="ENDO3c"/>
    <property type="match status" value="1"/>
</dbReference>
<dbReference type="GO" id="GO:0016798">
    <property type="term" value="F:hydrolase activity, acting on glycosyl bonds"/>
    <property type="evidence" value="ECO:0007669"/>
    <property type="project" value="UniProtKB-KW"/>
</dbReference>
<evidence type="ECO:0000256" key="12">
    <source>
        <dbReference type="ARBA" id="ARBA00023204"/>
    </source>
</evidence>
<dbReference type="PANTHER" id="PTHR42944">
    <property type="entry name" value="ADENINE DNA GLYCOSYLASE"/>
    <property type="match status" value="1"/>
</dbReference>
<dbReference type="Gene3D" id="1.10.1670.10">
    <property type="entry name" value="Helix-hairpin-Helix base-excision DNA repair enzymes (C-terminal)"/>
    <property type="match status" value="1"/>
</dbReference>
<comment type="function">
    <text evidence="2">Adenine glycosylase active on G-A mispairs. MutY also corrects error-prone DNA synthesis past GO lesions which are due to the oxidatively damaged form of guanine: 7,8-dihydro-8-oxoguanine (8-oxo-dGTP).</text>
</comment>
<comment type="cofactor">
    <cofactor evidence="14">
        <name>[4Fe-4S] cluster</name>
        <dbReference type="ChEBI" id="CHEBI:49883"/>
    </cofactor>
    <text evidence="14">Binds 1 [4Fe-4S] cluster.</text>
</comment>
<evidence type="ECO:0000256" key="14">
    <source>
        <dbReference type="RuleBase" id="RU365096"/>
    </source>
</evidence>
<keyword evidence="17" id="KW-1185">Reference proteome</keyword>
<evidence type="ECO:0000256" key="11">
    <source>
        <dbReference type="ARBA" id="ARBA00023014"/>
    </source>
</evidence>
<proteinExistence type="inferred from homology"/>
<evidence type="ECO:0000259" key="15">
    <source>
        <dbReference type="SMART" id="SM00478"/>
    </source>
</evidence>
<name>A0ABU7LMZ5_9PROT</name>
<keyword evidence="6" id="KW-0004">4Fe-4S</keyword>
<feature type="domain" description="HhH-GPD" evidence="15">
    <location>
        <begin position="53"/>
        <end position="201"/>
    </location>
</feature>
<evidence type="ECO:0000256" key="4">
    <source>
        <dbReference type="ARBA" id="ARBA00012045"/>
    </source>
</evidence>
<dbReference type="CDD" id="cd03431">
    <property type="entry name" value="NUDIX_DNA_Glycosylase_C-MutY"/>
    <property type="match status" value="1"/>
</dbReference>
<keyword evidence="13 14" id="KW-0326">Glycosidase</keyword>
<dbReference type="EC" id="3.2.2.31" evidence="4 14"/>
<reference evidence="16 17" key="1">
    <citation type="submission" date="2024-01" db="EMBL/GenBank/DDBJ databases">
        <title>Hyphobacterium bacterium isolated from marine sediment.</title>
        <authorList>
            <person name="Zhao S."/>
        </authorList>
    </citation>
    <scope>NUCLEOTIDE SEQUENCE [LARGE SCALE GENOMIC DNA]</scope>
    <source>
        <strain evidence="17">HN65</strain>
    </source>
</reference>
<comment type="caution">
    <text evidence="16">The sequence shown here is derived from an EMBL/GenBank/DDBJ whole genome shotgun (WGS) entry which is preliminary data.</text>
</comment>
<dbReference type="InterPro" id="IPR015797">
    <property type="entry name" value="NUDIX_hydrolase-like_dom_sf"/>
</dbReference>
<protein>
    <recommendedName>
        <fullName evidence="5 14">Adenine DNA glycosylase</fullName>
        <ecNumber evidence="4 14">3.2.2.31</ecNumber>
    </recommendedName>
</protein>
<keyword evidence="10 14" id="KW-0408">Iron</keyword>
<dbReference type="InterPro" id="IPR023170">
    <property type="entry name" value="HhH_base_excis_C"/>
</dbReference>
<dbReference type="Gene3D" id="1.10.340.30">
    <property type="entry name" value="Hypothetical protein, domain 2"/>
    <property type="match status" value="1"/>
</dbReference>
<dbReference type="SUPFAM" id="SSF48150">
    <property type="entry name" value="DNA-glycosylase"/>
    <property type="match status" value="1"/>
</dbReference>
<evidence type="ECO:0000256" key="9">
    <source>
        <dbReference type="ARBA" id="ARBA00022801"/>
    </source>
</evidence>
<evidence type="ECO:0000256" key="3">
    <source>
        <dbReference type="ARBA" id="ARBA00008343"/>
    </source>
</evidence>
<evidence type="ECO:0000313" key="16">
    <source>
        <dbReference type="EMBL" id="MEE2525277.1"/>
    </source>
</evidence>
<accession>A0ABU7LMZ5</accession>
<dbReference type="SMART" id="SM00478">
    <property type="entry name" value="ENDO3c"/>
    <property type="match status" value="1"/>
</dbReference>
<dbReference type="Proteomes" id="UP001354971">
    <property type="component" value="Unassembled WGS sequence"/>
</dbReference>
<dbReference type="InterPro" id="IPR044298">
    <property type="entry name" value="MIG/MutY"/>
</dbReference>
<sequence>MKPVRDLPIEKLRHSLLDWYDAEGRDLPWRIRPEARAAGQIADPYAVWLSEIMLQQTTVPHATPYYFKFLDRWPSVHDLAAADEDEVLAAWAGLGYYARARNLIACARAVSAAGGVFPEAEKDLLALPGIGAYTAAAIRAAAFDLPASVVDGNVERVITRLCTIPEPVKTSKPEIRQIAAEIADPGRPGDYAQAIMDLGATVCTPRKPDCAGCPWSFACAARAEGHPEAYPVKAPKVAKPHKHAVGFAVFRGETIWLRKRPSRGLLGGMLEVPSTEWRTEKWSLTRARAAAPLDVQWAKRAIISHVFTHFSLEMAMWRAEAPTGWEPDEGGWHALGDVDQLALPSLMKKAVLGAL</sequence>
<evidence type="ECO:0000313" key="17">
    <source>
        <dbReference type="Proteomes" id="UP001354971"/>
    </source>
</evidence>
<dbReference type="Pfam" id="PF14815">
    <property type="entry name" value="NUDIX_4"/>
    <property type="match status" value="1"/>
</dbReference>
<keyword evidence="7" id="KW-0479">Metal-binding</keyword>
<dbReference type="Pfam" id="PF00730">
    <property type="entry name" value="HhH-GPD"/>
    <property type="match status" value="1"/>
</dbReference>
<dbReference type="InterPro" id="IPR003265">
    <property type="entry name" value="HhH-GPD_domain"/>
</dbReference>
<evidence type="ECO:0000256" key="8">
    <source>
        <dbReference type="ARBA" id="ARBA00022763"/>
    </source>
</evidence>
<evidence type="ECO:0000256" key="2">
    <source>
        <dbReference type="ARBA" id="ARBA00002933"/>
    </source>
</evidence>
<dbReference type="EMBL" id="JAZDRP010000002">
    <property type="protein sequence ID" value="MEE2525277.1"/>
    <property type="molecule type" value="Genomic_DNA"/>
</dbReference>
<dbReference type="InterPro" id="IPR029119">
    <property type="entry name" value="MutY_C"/>
</dbReference>
<evidence type="ECO:0000256" key="6">
    <source>
        <dbReference type="ARBA" id="ARBA00022485"/>
    </source>
</evidence>
<organism evidence="16 17">
    <name type="scientific">Hyphobacterium lacteum</name>
    <dbReference type="NCBI Taxonomy" id="3116575"/>
    <lineage>
        <taxon>Bacteria</taxon>
        <taxon>Pseudomonadati</taxon>
        <taxon>Pseudomonadota</taxon>
        <taxon>Alphaproteobacteria</taxon>
        <taxon>Maricaulales</taxon>
        <taxon>Maricaulaceae</taxon>
        <taxon>Hyphobacterium</taxon>
    </lineage>
</organism>
<dbReference type="Gene3D" id="3.90.79.10">
    <property type="entry name" value="Nucleoside Triphosphate Pyrophosphohydrolase"/>
    <property type="match status" value="1"/>
</dbReference>
<keyword evidence="11" id="KW-0411">Iron-sulfur</keyword>
<comment type="catalytic activity">
    <reaction evidence="1 14">
        <text>Hydrolyzes free adenine bases from 7,8-dihydro-8-oxoguanine:adenine mismatched double-stranded DNA, leaving an apurinic site.</text>
        <dbReference type="EC" id="3.2.2.31"/>
    </reaction>
</comment>
<dbReference type="InterPro" id="IPR011257">
    <property type="entry name" value="DNA_glycosylase"/>
</dbReference>
<keyword evidence="8 14" id="KW-0227">DNA damage</keyword>
<dbReference type="RefSeq" id="WP_330197941.1">
    <property type="nucleotide sequence ID" value="NZ_JAZDRP010000002.1"/>
</dbReference>
<evidence type="ECO:0000256" key="7">
    <source>
        <dbReference type="ARBA" id="ARBA00022723"/>
    </source>
</evidence>
<keyword evidence="9 16" id="KW-0378">Hydrolase</keyword>
<dbReference type="Pfam" id="PF00633">
    <property type="entry name" value="HHH"/>
    <property type="match status" value="1"/>
</dbReference>
<dbReference type="SUPFAM" id="SSF55811">
    <property type="entry name" value="Nudix"/>
    <property type="match status" value="1"/>
</dbReference>
<gene>
    <name evidence="16" type="ORF">V0U79_02790</name>
</gene>
<evidence type="ECO:0000256" key="10">
    <source>
        <dbReference type="ARBA" id="ARBA00023004"/>
    </source>
</evidence>
<dbReference type="InterPro" id="IPR000445">
    <property type="entry name" value="HhH_motif"/>
</dbReference>
<keyword evidence="12" id="KW-0234">DNA repair</keyword>
<evidence type="ECO:0000256" key="5">
    <source>
        <dbReference type="ARBA" id="ARBA00022023"/>
    </source>
</evidence>
<comment type="similarity">
    <text evidence="3 14">Belongs to the Nth/MutY family.</text>
</comment>
<evidence type="ECO:0000256" key="1">
    <source>
        <dbReference type="ARBA" id="ARBA00000843"/>
    </source>
</evidence>
<evidence type="ECO:0000256" key="13">
    <source>
        <dbReference type="ARBA" id="ARBA00023295"/>
    </source>
</evidence>